<comment type="caution">
    <text evidence="4">The sequence shown here is derived from an EMBL/GenBank/DDBJ whole genome shotgun (WGS) entry which is preliminary data.</text>
</comment>
<keyword evidence="2" id="KW-0472">Membrane</keyword>
<proteinExistence type="predicted"/>
<reference evidence="4" key="2">
    <citation type="submission" date="2021-02" db="EMBL/GenBank/DDBJ databases">
        <authorList>
            <person name="Kimball J.A."/>
            <person name="Haas M.W."/>
            <person name="Macchietto M."/>
            <person name="Kono T."/>
            <person name="Duquette J."/>
            <person name="Shao M."/>
        </authorList>
    </citation>
    <scope>NUCLEOTIDE SEQUENCE</scope>
    <source>
        <tissue evidence="4">Fresh leaf tissue</tissue>
    </source>
</reference>
<feature type="chain" id="PRO_5035278892" evidence="3">
    <location>
        <begin position="20"/>
        <end position="545"/>
    </location>
</feature>
<keyword evidence="2" id="KW-0812">Transmembrane</keyword>
<keyword evidence="2" id="KW-1133">Transmembrane helix</keyword>
<feature type="region of interest" description="Disordered" evidence="1">
    <location>
        <begin position="403"/>
        <end position="503"/>
    </location>
</feature>
<keyword evidence="5" id="KW-1185">Reference proteome</keyword>
<feature type="transmembrane region" description="Helical" evidence="2">
    <location>
        <begin position="205"/>
        <end position="225"/>
    </location>
</feature>
<accession>A0A8J5SX23</accession>
<feature type="region of interest" description="Disordered" evidence="1">
    <location>
        <begin position="154"/>
        <end position="175"/>
    </location>
</feature>
<dbReference type="EMBL" id="JAAALK010000086">
    <property type="protein sequence ID" value="KAG8082676.1"/>
    <property type="molecule type" value="Genomic_DNA"/>
</dbReference>
<feature type="signal peptide" evidence="3">
    <location>
        <begin position="1"/>
        <end position="19"/>
    </location>
</feature>
<evidence type="ECO:0000256" key="2">
    <source>
        <dbReference type="SAM" id="Phobius"/>
    </source>
</evidence>
<organism evidence="4 5">
    <name type="scientific">Zizania palustris</name>
    <name type="common">Northern wild rice</name>
    <dbReference type="NCBI Taxonomy" id="103762"/>
    <lineage>
        <taxon>Eukaryota</taxon>
        <taxon>Viridiplantae</taxon>
        <taxon>Streptophyta</taxon>
        <taxon>Embryophyta</taxon>
        <taxon>Tracheophyta</taxon>
        <taxon>Spermatophyta</taxon>
        <taxon>Magnoliopsida</taxon>
        <taxon>Liliopsida</taxon>
        <taxon>Poales</taxon>
        <taxon>Poaceae</taxon>
        <taxon>BOP clade</taxon>
        <taxon>Oryzoideae</taxon>
        <taxon>Oryzeae</taxon>
        <taxon>Zizaniinae</taxon>
        <taxon>Zizania</taxon>
    </lineage>
</organism>
<evidence type="ECO:0000256" key="1">
    <source>
        <dbReference type="SAM" id="MobiDB-lite"/>
    </source>
</evidence>
<dbReference type="OrthoDB" id="656084at2759"/>
<dbReference type="AlphaFoldDB" id="A0A8J5SX23"/>
<feature type="compositionally biased region" description="Basic and acidic residues" evidence="1">
    <location>
        <begin position="472"/>
        <end position="484"/>
    </location>
</feature>
<name>A0A8J5SX23_ZIZPA</name>
<evidence type="ECO:0000313" key="5">
    <source>
        <dbReference type="Proteomes" id="UP000729402"/>
    </source>
</evidence>
<feature type="transmembrane region" description="Helical" evidence="2">
    <location>
        <begin position="117"/>
        <end position="136"/>
    </location>
</feature>
<protein>
    <submittedName>
        <fullName evidence="4">Uncharacterized protein</fullName>
    </submittedName>
</protein>
<keyword evidence="3" id="KW-0732">Signal</keyword>
<gene>
    <name evidence="4" type="ORF">GUJ93_ZPchr0014g47351</name>
</gene>
<evidence type="ECO:0000256" key="3">
    <source>
        <dbReference type="SAM" id="SignalP"/>
    </source>
</evidence>
<feature type="transmembrane region" description="Helical" evidence="2">
    <location>
        <begin position="335"/>
        <end position="362"/>
    </location>
</feature>
<feature type="transmembrane region" description="Helical" evidence="2">
    <location>
        <begin position="180"/>
        <end position="199"/>
    </location>
</feature>
<evidence type="ECO:0000313" key="4">
    <source>
        <dbReference type="EMBL" id="KAG8082676.1"/>
    </source>
</evidence>
<dbReference type="Proteomes" id="UP000729402">
    <property type="component" value="Unassembled WGS sequence"/>
</dbReference>
<reference evidence="4" key="1">
    <citation type="journal article" date="2021" name="bioRxiv">
        <title>Whole Genome Assembly and Annotation of Northern Wild Rice, Zizania palustris L., Supports a Whole Genome Duplication in the Zizania Genus.</title>
        <authorList>
            <person name="Haas M."/>
            <person name="Kono T."/>
            <person name="Macchietto M."/>
            <person name="Millas R."/>
            <person name="McGilp L."/>
            <person name="Shao M."/>
            <person name="Duquette J."/>
            <person name="Hirsch C.N."/>
            <person name="Kimball J."/>
        </authorList>
    </citation>
    <scope>NUCLEOTIDE SEQUENCE</scope>
    <source>
        <tissue evidence="4">Fresh leaf tissue</tissue>
    </source>
</reference>
<sequence length="545" mass="58848">MAVPASIIAASCLFVGASACVSPGLAFCATFAVSLVFVARELSPEDIDGAFAVVDGCLRQEARRARAALRHAARGRPVLEMLHAGAEGAARRAHASITDAVDRLKNRVVPKWTDATAAAWSWLLLAGGAINLAVAVQISKAEWRLDPTALRRRGVHGITTPTSNTEGDAASPSSSSEADATLFVFWIALTFMYGAPVFLQSAVTSGMASFAVCFACFAAFLWFTLMQAEKVYRWGSCDVGSSNMTSPRRRAGDADVSLAWESLWCENVIVTYFIDACLLCIALDSRLVSLALLAACNLATLRVARLHRQETNGSAGAIRWRGHAVAMCATGIAKVLAVCLVVDFMLGALSYAFLCSVITFLLDADAPADDDAEDAGVYMDDVAGDDDEDSEPDYVNAEDLSIHASSDNEEEECSSTPATFVHGEEEDSITYATSDHDNKEDTSTPAAVDREEEEEEDPSSSAAFDNEEDEGLTTKERSDGSDSDEHVEEQREEEPNYNAGMDDWDLVEADVVMPIDVNRGGSKKFWLRLRKKIARVRVYDSHFGP</sequence>